<reference evidence="2" key="1">
    <citation type="submission" date="2020-06" db="EMBL/GenBank/DDBJ databases">
        <authorList>
            <consortium name="Plant Systems Biology data submission"/>
        </authorList>
    </citation>
    <scope>NUCLEOTIDE SEQUENCE</scope>
    <source>
        <strain evidence="2">D6</strain>
    </source>
</reference>
<dbReference type="SUPFAM" id="SSF52266">
    <property type="entry name" value="SGNH hydrolase"/>
    <property type="match status" value="1"/>
</dbReference>
<proteinExistence type="predicted"/>
<gene>
    <name evidence="2" type="ORF">SEMRO_667_G184130.1</name>
</gene>
<name>A0A9N8HJJ8_9STRA</name>
<evidence type="ECO:0000313" key="3">
    <source>
        <dbReference type="Proteomes" id="UP001153069"/>
    </source>
</evidence>
<dbReference type="OrthoDB" id="48458at2759"/>
<evidence type="ECO:0000313" key="2">
    <source>
        <dbReference type="EMBL" id="CAB9514660.1"/>
    </source>
</evidence>
<sequence length="422" mass="47553">MVSVLSARRKRKHSTKEQPQPSSSYRVCVLGILALLALCLVLFNAGTVKDIVVTKSPRRASNIHEAPIMRKNGPVASCVWSPESEGDCSNAFSKLILYPASNTTDGPLIDVPRRWLFFGDSTMWRLFAYSGVLARYFVKEPARDIPKACPSQFQCKRHQHKRCELAELFQLQPANHWIPPNASLGEGPIEFGAKNPFCQDCSGCNSVYATCKFNSTNITTNCDTSRMIYGGYFSIEFARDVELQSTQFQTTQENVAQFMQNHFNGPISLQTSFGGKPICVVSAGIHDMAIANMSASNFVGIVDWYLELLQQQCDSIVWLQNAAPQRHSGTDPFAKFAKQHWVSVEEWNRAVHQHFNDTTALDNSRILVMDVFEASKEWPFDTEDDNIHKSTDWYRKLATFFKEMAQKTVSIPDTLPQSQAVR</sequence>
<keyword evidence="3" id="KW-1185">Reference proteome</keyword>
<comment type="caution">
    <text evidence="2">The sequence shown here is derived from an EMBL/GenBank/DDBJ whole genome shotgun (WGS) entry which is preliminary data.</text>
</comment>
<evidence type="ECO:0000256" key="1">
    <source>
        <dbReference type="SAM" id="MobiDB-lite"/>
    </source>
</evidence>
<dbReference type="AlphaFoldDB" id="A0A9N8HJJ8"/>
<organism evidence="2 3">
    <name type="scientific">Seminavis robusta</name>
    <dbReference type="NCBI Taxonomy" id="568900"/>
    <lineage>
        <taxon>Eukaryota</taxon>
        <taxon>Sar</taxon>
        <taxon>Stramenopiles</taxon>
        <taxon>Ochrophyta</taxon>
        <taxon>Bacillariophyta</taxon>
        <taxon>Bacillariophyceae</taxon>
        <taxon>Bacillariophycidae</taxon>
        <taxon>Naviculales</taxon>
        <taxon>Naviculaceae</taxon>
        <taxon>Seminavis</taxon>
    </lineage>
</organism>
<accession>A0A9N8HJJ8</accession>
<protein>
    <submittedName>
        <fullName evidence="2">Uncharacterized protein</fullName>
    </submittedName>
</protein>
<feature type="region of interest" description="Disordered" evidence="1">
    <location>
        <begin position="1"/>
        <end position="21"/>
    </location>
</feature>
<dbReference type="EMBL" id="CAICTM010000666">
    <property type="protein sequence ID" value="CAB9514660.1"/>
    <property type="molecule type" value="Genomic_DNA"/>
</dbReference>
<dbReference type="Proteomes" id="UP001153069">
    <property type="component" value="Unassembled WGS sequence"/>
</dbReference>